<dbReference type="OrthoDB" id="1110367at2"/>
<evidence type="ECO:0000256" key="1">
    <source>
        <dbReference type="ARBA" id="ARBA00022729"/>
    </source>
</evidence>
<keyword evidence="6" id="KW-1185">Reference proteome</keyword>
<dbReference type="GO" id="GO:0005509">
    <property type="term" value="F:calcium ion binding"/>
    <property type="evidence" value="ECO:0007669"/>
    <property type="project" value="InterPro"/>
</dbReference>
<keyword evidence="1 3" id="KW-0732">Signal</keyword>
<evidence type="ECO:0000256" key="2">
    <source>
        <dbReference type="SAM" id="MobiDB-lite"/>
    </source>
</evidence>
<dbReference type="InterPro" id="IPR028974">
    <property type="entry name" value="TSP_type-3_rpt"/>
</dbReference>
<sequence>MKRFILLLFIVFSVSANAQIIVNPPVANLVVCDDDNDGFAWFDLSFQTPVITQGEPNLTVTYHGTLVNAQNAVLTLPNLYENDSAYLDFPITDPIDPRYGTGGVWARVESNTSNEINIVPFALEVRFSPVGNVPAPLRVCDDNNDGFAFFDLTTVATEVLGSLNPLGFDLYYYENLADAVMAGDLAITNPDFSQAIPNPTNFLNNTTPQTIYILLVSNANGSIPPNPNSAEGCYDIVELTLQVFPKPNPNYSPTPLELCDDDDDGIVGGWDLTLADVDIIQAEPDVNIRYYETLQNAQNGIPGTEIAGLYTNTVPFNQTVYARVTKSVPPSILPCYAIVPLELIVNEIPPITQPNNLFINEGDGDGFAIFDLTVNIPVMLAGLNPSDYEVSFYVTEIDAQNDTNRLLNTTTFLNTSNPQTIYVRVENVNTGCYVVTSFEILTDETAPDADGDGIANEDEDLNNNGNLNDDDTDGDGIPNYLDSDDDGDSVLTLDETTGIGAGVAPTYIYIDTDSDGIENYLDNDDDGDGTLTIDEDYNNNGTPIDDDTNANGIPDFLDDEVFLSVNSFGFEDLSVYPNPTSESFTVQSLHLVSETTITLYDIQGKLLSSEKMLPQNGTLTIEVSSLENGVYFVKISSEGNTVVKKLLKN</sequence>
<dbReference type="NCBIfam" id="TIGR04183">
    <property type="entry name" value="Por_Secre_tail"/>
    <property type="match status" value="1"/>
</dbReference>
<evidence type="ECO:0000259" key="4">
    <source>
        <dbReference type="Pfam" id="PF18962"/>
    </source>
</evidence>
<protein>
    <submittedName>
        <fullName evidence="5">T9SS type A sorting domain-containing protein</fullName>
    </submittedName>
</protein>
<evidence type="ECO:0000313" key="6">
    <source>
        <dbReference type="Proteomes" id="UP000321945"/>
    </source>
</evidence>
<feature type="domain" description="Secretion system C-terminal sorting" evidence="4">
    <location>
        <begin position="575"/>
        <end position="646"/>
    </location>
</feature>
<dbReference type="Gene3D" id="4.10.1080.10">
    <property type="entry name" value="TSP type-3 repeat"/>
    <property type="match status" value="1"/>
</dbReference>
<dbReference type="Pfam" id="PF18962">
    <property type="entry name" value="Por_Secre_tail"/>
    <property type="match status" value="1"/>
</dbReference>
<comment type="caution">
    <text evidence="5">The sequence shown here is derived from an EMBL/GenBank/DDBJ whole genome shotgun (WGS) entry which is preliminary data.</text>
</comment>
<dbReference type="AlphaFoldDB" id="A0A5C6YL92"/>
<feature type="compositionally biased region" description="Acidic residues" evidence="2">
    <location>
        <begin position="445"/>
        <end position="461"/>
    </location>
</feature>
<proteinExistence type="predicted"/>
<dbReference type="InterPro" id="IPR026444">
    <property type="entry name" value="Secre_tail"/>
</dbReference>
<feature type="chain" id="PRO_5023042314" evidence="3">
    <location>
        <begin position="19"/>
        <end position="649"/>
    </location>
</feature>
<feature type="region of interest" description="Disordered" evidence="2">
    <location>
        <begin position="445"/>
        <end position="492"/>
    </location>
</feature>
<organism evidence="5 6">
    <name type="scientific">Aequorivita lipolytica</name>
    <dbReference type="NCBI Taxonomy" id="153267"/>
    <lineage>
        <taxon>Bacteria</taxon>
        <taxon>Pseudomonadati</taxon>
        <taxon>Bacteroidota</taxon>
        <taxon>Flavobacteriia</taxon>
        <taxon>Flavobacteriales</taxon>
        <taxon>Flavobacteriaceae</taxon>
        <taxon>Aequorivita</taxon>
    </lineage>
</organism>
<feature type="signal peptide" evidence="3">
    <location>
        <begin position="1"/>
        <end position="18"/>
    </location>
</feature>
<gene>
    <name evidence="5" type="ORF">ESV24_13840</name>
</gene>
<name>A0A5C6YL92_9FLAO</name>
<dbReference type="EMBL" id="VORU01000015">
    <property type="protein sequence ID" value="TXD68082.1"/>
    <property type="molecule type" value="Genomic_DNA"/>
</dbReference>
<evidence type="ECO:0000313" key="5">
    <source>
        <dbReference type="EMBL" id="TXD68082.1"/>
    </source>
</evidence>
<dbReference type="Proteomes" id="UP000321945">
    <property type="component" value="Unassembled WGS sequence"/>
</dbReference>
<reference evidence="5 6" key="1">
    <citation type="submission" date="2019-08" db="EMBL/GenBank/DDBJ databases">
        <title>Genome of Aequorivita lipolytica Y10-2 (type strain).</title>
        <authorList>
            <person name="Bowman J.P."/>
        </authorList>
    </citation>
    <scope>NUCLEOTIDE SEQUENCE [LARGE SCALE GENOMIC DNA]</scope>
    <source>
        <strain evidence="5 6">Y10-2</strain>
    </source>
</reference>
<accession>A0A5C6YL92</accession>
<evidence type="ECO:0000256" key="3">
    <source>
        <dbReference type="SAM" id="SignalP"/>
    </source>
</evidence>
<dbReference type="RefSeq" id="WP_111816971.1">
    <property type="nucleotide sequence ID" value="NZ_CBCRZQ010000013.1"/>
</dbReference>